<evidence type="ECO:0000313" key="2">
    <source>
        <dbReference type="EMBL" id="ROO84312.1"/>
    </source>
</evidence>
<dbReference type="Proteomes" id="UP000272400">
    <property type="component" value="Unassembled WGS sequence"/>
</dbReference>
<gene>
    <name evidence="2" type="ORF">EDD29_1832</name>
</gene>
<dbReference type="OrthoDB" id="3536010at2"/>
<dbReference type="AlphaFoldDB" id="A0A3N1CSM1"/>
<proteinExistence type="predicted"/>
<sequence>MKVMPLVAAATLALSGFAAVPAANAATARQADCRTYSSVSVCGTVQLDAQQSKCVNTSVAQGMTERRAEVECTAFGS</sequence>
<keyword evidence="3" id="KW-1185">Reference proteome</keyword>
<dbReference type="EMBL" id="RJKE01000001">
    <property type="protein sequence ID" value="ROO84312.1"/>
    <property type="molecule type" value="Genomic_DNA"/>
</dbReference>
<protein>
    <submittedName>
        <fullName evidence="2">Uncharacterized protein</fullName>
    </submittedName>
</protein>
<comment type="caution">
    <text evidence="2">The sequence shown here is derived from an EMBL/GenBank/DDBJ whole genome shotgun (WGS) entry which is preliminary data.</text>
</comment>
<feature type="chain" id="PRO_5017932670" evidence="1">
    <location>
        <begin position="26"/>
        <end position="77"/>
    </location>
</feature>
<keyword evidence="1" id="KW-0732">Signal</keyword>
<dbReference type="RefSeq" id="WP_123663948.1">
    <property type="nucleotide sequence ID" value="NZ_RJKE01000001.1"/>
</dbReference>
<reference evidence="2 3" key="1">
    <citation type="submission" date="2018-11" db="EMBL/GenBank/DDBJ databases">
        <title>Sequencing the genomes of 1000 actinobacteria strains.</title>
        <authorList>
            <person name="Klenk H.-P."/>
        </authorList>
    </citation>
    <scope>NUCLEOTIDE SEQUENCE [LARGE SCALE GENOMIC DNA]</scope>
    <source>
        <strain evidence="2 3">DSM 44254</strain>
    </source>
</reference>
<evidence type="ECO:0000313" key="3">
    <source>
        <dbReference type="Proteomes" id="UP000272400"/>
    </source>
</evidence>
<organism evidence="2 3">
    <name type="scientific">Actinocorallia herbida</name>
    <dbReference type="NCBI Taxonomy" id="58109"/>
    <lineage>
        <taxon>Bacteria</taxon>
        <taxon>Bacillati</taxon>
        <taxon>Actinomycetota</taxon>
        <taxon>Actinomycetes</taxon>
        <taxon>Streptosporangiales</taxon>
        <taxon>Thermomonosporaceae</taxon>
        <taxon>Actinocorallia</taxon>
    </lineage>
</organism>
<evidence type="ECO:0000256" key="1">
    <source>
        <dbReference type="SAM" id="SignalP"/>
    </source>
</evidence>
<feature type="signal peptide" evidence="1">
    <location>
        <begin position="1"/>
        <end position="25"/>
    </location>
</feature>
<accession>A0A3N1CSM1</accession>
<name>A0A3N1CSM1_9ACTN</name>